<name>A0A1I7WAY5_HETBA</name>
<sequence length="237" mass="26489">MIKEITTYEILTCKSPSDMCSLQPEICGTNFSMHSDLCVPSCSAVEDCTITVSSSNNSSNCNSSSCIKRTRSDSDCTKFISIDSESEWEDENDANYDSNGKIARLQNVEEQMKLGKCSEVPNENGTRVTYEESSTELFPFPSSNGSDGMNTCLTKILPSKGRNLIKFRTNSESNCCKTWLYRKEVVRNGNNKGNNRTKRAANRHRLSVYNFEIICSSKYSIVSDAPIVLIRQLSLAR</sequence>
<proteinExistence type="predicted"/>
<protein>
    <submittedName>
        <fullName evidence="2">BPTI/Kunitz inhibitor domain-containing protein</fullName>
    </submittedName>
</protein>
<accession>A0A1I7WAY5</accession>
<evidence type="ECO:0000313" key="2">
    <source>
        <dbReference type="WBParaSite" id="Hba_01860"/>
    </source>
</evidence>
<reference evidence="2" key="1">
    <citation type="submission" date="2016-11" db="UniProtKB">
        <authorList>
            <consortium name="WormBaseParasite"/>
        </authorList>
    </citation>
    <scope>IDENTIFICATION</scope>
</reference>
<dbReference type="Proteomes" id="UP000095283">
    <property type="component" value="Unplaced"/>
</dbReference>
<dbReference type="WBParaSite" id="Hba_01860">
    <property type="protein sequence ID" value="Hba_01860"/>
    <property type="gene ID" value="Hba_01860"/>
</dbReference>
<organism evidence="1 2">
    <name type="scientific">Heterorhabditis bacteriophora</name>
    <name type="common">Entomopathogenic nematode worm</name>
    <dbReference type="NCBI Taxonomy" id="37862"/>
    <lineage>
        <taxon>Eukaryota</taxon>
        <taxon>Metazoa</taxon>
        <taxon>Ecdysozoa</taxon>
        <taxon>Nematoda</taxon>
        <taxon>Chromadorea</taxon>
        <taxon>Rhabditida</taxon>
        <taxon>Rhabditina</taxon>
        <taxon>Rhabditomorpha</taxon>
        <taxon>Strongyloidea</taxon>
        <taxon>Heterorhabditidae</taxon>
        <taxon>Heterorhabditis</taxon>
    </lineage>
</organism>
<keyword evidence="1" id="KW-1185">Reference proteome</keyword>
<evidence type="ECO:0000313" key="1">
    <source>
        <dbReference type="Proteomes" id="UP000095283"/>
    </source>
</evidence>
<dbReference type="AlphaFoldDB" id="A0A1I7WAY5"/>